<dbReference type="OrthoDB" id="427518at2759"/>
<sequence>MAHEFDYFGDVLRATWLIVFMGTLHRESQIAAALGPLATFANLLLDLSLTSGFAGSMRTDLIGILSRDSAKLDEINQSFKRRANVNARLHDSLLLCAGGCMTHCFGAGNLQYGRSRFPYGRSFALVRRKTSFVCD</sequence>
<reference evidence="1 2" key="1">
    <citation type="submission" date="2015-01" db="EMBL/GenBank/DDBJ databases">
        <title>The Genome Sequence of Cladophialophora immunda CBS83496.</title>
        <authorList>
            <consortium name="The Broad Institute Genomics Platform"/>
            <person name="Cuomo C."/>
            <person name="de Hoog S."/>
            <person name="Gorbushina A."/>
            <person name="Stielow B."/>
            <person name="Teixiera M."/>
            <person name="Abouelleil A."/>
            <person name="Chapman S.B."/>
            <person name="Priest M."/>
            <person name="Young S.K."/>
            <person name="Wortman J."/>
            <person name="Nusbaum C."/>
            <person name="Birren B."/>
        </authorList>
    </citation>
    <scope>NUCLEOTIDE SEQUENCE [LARGE SCALE GENOMIC DNA]</scope>
    <source>
        <strain evidence="1 2">CBS 83496</strain>
    </source>
</reference>
<dbReference type="EMBL" id="KN847044">
    <property type="protein sequence ID" value="KIW25260.1"/>
    <property type="molecule type" value="Genomic_DNA"/>
</dbReference>
<protein>
    <submittedName>
        <fullName evidence="1">Uncharacterized protein</fullName>
    </submittedName>
</protein>
<dbReference type="HOGENOM" id="CLU_1885539_0_0_1"/>
<accession>A0A0D2C424</accession>
<gene>
    <name evidence="1" type="ORF">PV07_08451</name>
</gene>
<evidence type="ECO:0000313" key="2">
    <source>
        <dbReference type="Proteomes" id="UP000054466"/>
    </source>
</evidence>
<dbReference type="GeneID" id="27347645"/>
<dbReference type="Proteomes" id="UP000054466">
    <property type="component" value="Unassembled WGS sequence"/>
</dbReference>
<dbReference type="AlphaFoldDB" id="A0A0D2C424"/>
<dbReference type="RefSeq" id="XP_016245476.1">
    <property type="nucleotide sequence ID" value="XM_016395620.1"/>
</dbReference>
<organism evidence="1 2">
    <name type="scientific">Cladophialophora immunda</name>
    <dbReference type="NCBI Taxonomy" id="569365"/>
    <lineage>
        <taxon>Eukaryota</taxon>
        <taxon>Fungi</taxon>
        <taxon>Dikarya</taxon>
        <taxon>Ascomycota</taxon>
        <taxon>Pezizomycotina</taxon>
        <taxon>Eurotiomycetes</taxon>
        <taxon>Chaetothyriomycetidae</taxon>
        <taxon>Chaetothyriales</taxon>
        <taxon>Herpotrichiellaceae</taxon>
        <taxon>Cladophialophora</taxon>
    </lineage>
</organism>
<keyword evidence="2" id="KW-1185">Reference proteome</keyword>
<name>A0A0D2C424_9EURO</name>
<evidence type="ECO:0000313" key="1">
    <source>
        <dbReference type="EMBL" id="KIW25260.1"/>
    </source>
</evidence>
<dbReference type="VEuPathDB" id="FungiDB:PV07_08451"/>
<proteinExistence type="predicted"/>